<dbReference type="Pfam" id="PF04377">
    <property type="entry name" value="ATE_C"/>
    <property type="match status" value="1"/>
</dbReference>
<dbReference type="Gene3D" id="3.20.170.20">
    <property type="entry name" value="Protein of unknown function DUF952"/>
    <property type="match status" value="1"/>
</dbReference>
<dbReference type="InterPro" id="IPR030700">
    <property type="entry name" value="N-end_Aminoacyl_Trfase"/>
</dbReference>
<dbReference type="GO" id="GO:0004057">
    <property type="term" value="F:arginyl-tRNA--protein transferase activity"/>
    <property type="evidence" value="ECO:0007669"/>
    <property type="project" value="InterPro"/>
</dbReference>
<dbReference type="InterPro" id="IPR009297">
    <property type="entry name" value="DUF952"/>
</dbReference>
<dbReference type="RefSeq" id="WP_014798897.1">
    <property type="nucleotide sequence ID" value="NC_018018.1"/>
</dbReference>
<reference evidence="3" key="1">
    <citation type="submission" date="2012-06" db="EMBL/GenBank/DDBJ databases">
        <title>The complete genome of Flexibacter litoralis DSM 6794.</title>
        <authorList>
            <person name="Lucas S."/>
            <person name="Copeland A."/>
            <person name="Lapidus A."/>
            <person name="Glavina del Rio T."/>
            <person name="Dalin E."/>
            <person name="Tice H."/>
            <person name="Bruce D."/>
            <person name="Goodwin L."/>
            <person name="Pitluck S."/>
            <person name="Peters L."/>
            <person name="Ovchinnikova G."/>
            <person name="Lu M."/>
            <person name="Kyrpides N."/>
            <person name="Mavromatis K."/>
            <person name="Ivanova N."/>
            <person name="Brettin T."/>
            <person name="Detter J.C."/>
            <person name="Han C."/>
            <person name="Larimer F."/>
            <person name="Land M."/>
            <person name="Hauser L."/>
            <person name="Markowitz V."/>
            <person name="Cheng J.-F."/>
            <person name="Hugenholtz P."/>
            <person name="Woyke T."/>
            <person name="Wu D."/>
            <person name="Spring S."/>
            <person name="Lang E."/>
            <person name="Kopitz M."/>
            <person name="Brambilla E."/>
            <person name="Klenk H.-P."/>
            <person name="Eisen J.A."/>
        </authorList>
    </citation>
    <scope>NUCLEOTIDE SEQUENCE [LARGE SCALE GENOMIC DNA]</scope>
    <source>
        <strain evidence="3">ATCC 23117 / DSM 6794 / NBRC 15988 / NCIMB 1366 / Sio-4</strain>
    </source>
</reference>
<organism evidence="2 3">
    <name type="scientific">Bernardetia litoralis (strain ATCC 23117 / DSM 6794 / NBRC 15988 / NCIMB 1366 / Fx l1 / Sio-4)</name>
    <name type="common">Flexibacter litoralis</name>
    <dbReference type="NCBI Taxonomy" id="880071"/>
    <lineage>
        <taxon>Bacteria</taxon>
        <taxon>Pseudomonadati</taxon>
        <taxon>Bacteroidota</taxon>
        <taxon>Cytophagia</taxon>
        <taxon>Cytophagales</taxon>
        <taxon>Bernardetiaceae</taxon>
        <taxon>Bernardetia</taxon>
    </lineage>
</organism>
<keyword evidence="3" id="KW-1185">Reference proteome</keyword>
<dbReference type="KEGG" id="fli:Fleli_3127"/>
<dbReference type="SUPFAM" id="SSF55729">
    <property type="entry name" value="Acyl-CoA N-acyltransferases (Nat)"/>
    <property type="match status" value="1"/>
</dbReference>
<evidence type="ECO:0000313" key="2">
    <source>
        <dbReference type="EMBL" id="AFM05466.1"/>
    </source>
</evidence>
<evidence type="ECO:0000313" key="3">
    <source>
        <dbReference type="Proteomes" id="UP000006054"/>
    </source>
</evidence>
<dbReference type="InterPro" id="IPR007472">
    <property type="entry name" value="N-end_Aminoacyl_Trfase_C"/>
</dbReference>
<dbReference type="eggNOG" id="COG3502">
    <property type="taxonomic scope" value="Bacteria"/>
</dbReference>
<dbReference type="OrthoDB" id="9782022at2"/>
<dbReference type="Pfam" id="PF06108">
    <property type="entry name" value="DUF952"/>
    <property type="match status" value="1"/>
</dbReference>
<proteinExistence type="predicted"/>
<dbReference type="InterPro" id="IPR016181">
    <property type="entry name" value="Acyl_CoA_acyltransferase"/>
</dbReference>
<dbReference type="Proteomes" id="UP000006054">
    <property type="component" value="Chromosome"/>
</dbReference>
<dbReference type="SUPFAM" id="SSF56399">
    <property type="entry name" value="ADP-ribosylation"/>
    <property type="match status" value="1"/>
</dbReference>
<dbReference type="AlphaFoldDB" id="I4AND1"/>
<dbReference type="HOGENOM" id="CLU_784708_0_0_10"/>
<dbReference type="GO" id="GO:0005737">
    <property type="term" value="C:cytoplasm"/>
    <property type="evidence" value="ECO:0007669"/>
    <property type="project" value="TreeGrafter"/>
</dbReference>
<protein>
    <submittedName>
        <fullName evidence="2">Putative arginyl-tRNA:protein arginylyltransferase</fullName>
    </submittedName>
</protein>
<feature type="domain" description="N-end rule aminoacyl transferase C-terminal" evidence="1">
    <location>
        <begin position="145"/>
        <end position="221"/>
    </location>
</feature>
<evidence type="ECO:0000259" key="1">
    <source>
        <dbReference type="Pfam" id="PF04377"/>
    </source>
</evidence>
<dbReference type="PANTHER" id="PTHR21367">
    <property type="entry name" value="ARGININE-TRNA-PROTEIN TRANSFERASE 1"/>
    <property type="match status" value="1"/>
</dbReference>
<gene>
    <name evidence="2" type="ordered locus">Fleli_3127</name>
</gene>
<dbReference type="eggNOG" id="COG2935">
    <property type="taxonomic scope" value="Bacteria"/>
</dbReference>
<dbReference type="PANTHER" id="PTHR21367:SF1">
    <property type="entry name" value="ARGINYL-TRNA--PROTEIN TRANSFERASE 1"/>
    <property type="match status" value="1"/>
</dbReference>
<keyword evidence="2" id="KW-0808">Transferase</keyword>
<sequence length="353" mass="42111">MAIPPTYINESKHLIRIQPEQLDLLWKEGWRHFGTHFYRYSWALYDDVLCMVVPLRVDLEGYKHSKRFKKIISKNKHFKTVIEPIALTTEHHVLFEKHKQKFTHSIPEDIYVFLSRQPDKIPNPTYQVNIYDTEREGKTNPVDKGRGKLIACSFFDIGNEAISSVYGMYDPDYHVHSLGIYTMLMEIEYAKEQQKNYYYHGYSYDLPSMYDYKKRFPNIQAYDWEHWQEPKKIFTNPLPKRFYHLVKLADLDLEHYKGSQIRSVGEFIHCSYSEQVARSANKYFSEEESILILHIAPERVYSLIKDEYAPNGLLFPHVYGYIPRMAIFRTTKISKNKNGIFEFDETIDDEFYE</sequence>
<accession>I4AND1</accession>
<dbReference type="EMBL" id="CP003345">
    <property type="protein sequence ID" value="AFM05466.1"/>
    <property type="molecule type" value="Genomic_DNA"/>
</dbReference>
<dbReference type="STRING" id="880071.Fleli_3127"/>
<name>I4AND1_BERLS</name>